<reference evidence="1 2" key="1">
    <citation type="submission" date="2019-03" db="EMBL/GenBank/DDBJ databases">
        <title>First draft genome of Liparis tanakae, snailfish: a comprehensive survey of snailfish specific genes.</title>
        <authorList>
            <person name="Kim W."/>
            <person name="Song I."/>
            <person name="Jeong J.-H."/>
            <person name="Kim D."/>
            <person name="Kim S."/>
            <person name="Ryu S."/>
            <person name="Song J.Y."/>
            <person name="Lee S.K."/>
        </authorList>
    </citation>
    <scope>NUCLEOTIDE SEQUENCE [LARGE SCALE GENOMIC DNA]</scope>
    <source>
        <tissue evidence="1">Muscle</tissue>
    </source>
</reference>
<keyword evidence="2" id="KW-1185">Reference proteome</keyword>
<protein>
    <submittedName>
        <fullName evidence="1">Uncharacterized protein</fullName>
    </submittedName>
</protein>
<dbReference type="PROSITE" id="PS51257">
    <property type="entry name" value="PROKAR_LIPOPROTEIN"/>
    <property type="match status" value="1"/>
</dbReference>
<dbReference type="Proteomes" id="UP000314294">
    <property type="component" value="Unassembled WGS sequence"/>
</dbReference>
<gene>
    <name evidence="1" type="ORF">EYF80_060696</name>
</gene>
<proteinExistence type="predicted"/>
<evidence type="ECO:0000313" key="2">
    <source>
        <dbReference type="Proteomes" id="UP000314294"/>
    </source>
</evidence>
<dbReference type="EMBL" id="SRLO01006002">
    <property type="protein sequence ID" value="TNN29156.1"/>
    <property type="molecule type" value="Genomic_DNA"/>
</dbReference>
<organism evidence="1 2">
    <name type="scientific">Liparis tanakae</name>
    <name type="common">Tanaka's snailfish</name>
    <dbReference type="NCBI Taxonomy" id="230148"/>
    <lineage>
        <taxon>Eukaryota</taxon>
        <taxon>Metazoa</taxon>
        <taxon>Chordata</taxon>
        <taxon>Craniata</taxon>
        <taxon>Vertebrata</taxon>
        <taxon>Euteleostomi</taxon>
        <taxon>Actinopterygii</taxon>
        <taxon>Neopterygii</taxon>
        <taxon>Teleostei</taxon>
        <taxon>Neoteleostei</taxon>
        <taxon>Acanthomorphata</taxon>
        <taxon>Eupercaria</taxon>
        <taxon>Perciformes</taxon>
        <taxon>Cottioidei</taxon>
        <taxon>Cottales</taxon>
        <taxon>Liparidae</taxon>
        <taxon>Liparis</taxon>
    </lineage>
</organism>
<evidence type="ECO:0000313" key="1">
    <source>
        <dbReference type="EMBL" id="TNN29156.1"/>
    </source>
</evidence>
<accession>A0A4Z2EJW2</accession>
<dbReference type="AlphaFoldDB" id="A0A4Z2EJW2"/>
<sequence>MNKSTALWAGASGSCSPARCPRHRTTTTTGNVVSKLFFDEHERIANTTRVGGHFVVVRSAHSLPADSLVIFHTEKKRYCFIVLKRVALQNQKMARFIPGSLLHPDVSFGQSAIGV</sequence>
<name>A0A4Z2EJW2_9TELE</name>
<comment type="caution">
    <text evidence="1">The sequence shown here is derived from an EMBL/GenBank/DDBJ whole genome shotgun (WGS) entry which is preliminary data.</text>
</comment>